<dbReference type="Gene3D" id="1.10.630.10">
    <property type="entry name" value="Cytochrome P450"/>
    <property type="match status" value="1"/>
</dbReference>
<dbReference type="EMBL" id="NNAY01000144">
    <property type="protein sequence ID" value="OXU30595.1"/>
    <property type="molecule type" value="Genomic_DNA"/>
</dbReference>
<keyword evidence="16" id="KW-0812">Transmembrane</keyword>
<feature type="transmembrane region" description="Helical" evidence="16">
    <location>
        <begin position="282"/>
        <end position="301"/>
    </location>
</feature>
<evidence type="ECO:0000256" key="6">
    <source>
        <dbReference type="ARBA" id="ARBA00022617"/>
    </source>
</evidence>
<evidence type="ECO:0000256" key="14">
    <source>
        <dbReference type="PIRSR" id="PIRSR602401-1"/>
    </source>
</evidence>
<keyword evidence="13 16" id="KW-0472">Membrane</keyword>
<evidence type="ECO:0000256" key="10">
    <source>
        <dbReference type="ARBA" id="ARBA00023002"/>
    </source>
</evidence>
<sequence>MSSESGTWKQSKFEARENPLFFWQYFDTTFFLVTTITLMVSFWFFRTLKQWYRDRARTLYLAAKLPGPPTLPLIGNAHLFACNPEETLDKIKQIVQSVDTPGRFWLGPKLFIVLAEPRDYEVILGCHKASYKDKMYEFIEPFVGKGLVSGSGPVHRAHRKAIMPMLNSKALNEYLEYFDTHSRICSELLEEKAGTGVFDIQPFMVHCTFDMIFDTILGMPGSSQKEGHKELVYWTEKMYELVHTRMIKVWLHADWIFSWTDHGKKQKEGQHVIHSFIESVNFIHLMITAYLSASIVFLFPFEIPQAVARKKKEHYAIERGAIAPDRPRLMLLEQLIDHNAKTNLMNDTELRDETYTIFTAAQDTTGVISSFALLNLAMNQEIQDKVREEIRNVVGNDSVTVEHLPELKYTELVIKETLRLYPIAPLMVREATGDIDLETCTLPKGCSIVMVPYETHRSTKYWSDPEKFIPERFLPENSVGRHPYAYIPFSGGLRGCVGQKFAIMCLKTMLVHVIRKVRLTSTQNLETLRLKADISVRSRDGYMVSVERI</sequence>
<dbReference type="CDD" id="cd20628">
    <property type="entry name" value="CYP4"/>
    <property type="match status" value="1"/>
</dbReference>
<dbReference type="GO" id="GO:0005789">
    <property type="term" value="C:endoplasmic reticulum membrane"/>
    <property type="evidence" value="ECO:0007669"/>
    <property type="project" value="UniProtKB-SubCell"/>
</dbReference>
<accession>A0A232FIT9</accession>
<dbReference type="Pfam" id="PF00067">
    <property type="entry name" value="p450"/>
    <property type="match status" value="1"/>
</dbReference>
<dbReference type="GO" id="GO:0016705">
    <property type="term" value="F:oxidoreductase activity, acting on paired donors, with incorporation or reduction of molecular oxygen"/>
    <property type="evidence" value="ECO:0007669"/>
    <property type="project" value="InterPro"/>
</dbReference>
<reference evidence="17 18" key="1">
    <citation type="journal article" date="2017" name="Curr. Biol.">
        <title>The Evolution of Venom by Co-option of Single-Copy Genes.</title>
        <authorList>
            <person name="Martinson E.O."/>
            <person name="Mrinalini"/>
            <person name="Kelkar Y.D."/>
            <person name="Chang C.H."/>
            <person name="Werren J.H."/>
        </authorList>
    </citation>
    <scope>NUCLEOTIDE SEQUENCE [LARGE SCALE GENOMIC DNA]</scope>
    <source>
        <strain evidence="17 18">Alberta</strain>
        <tissue evidence="17">Whole body</tissue>
    </source>
</reference>
<evidence type="ECO:0000256" key="5">
    <source>
        <dbReference type="ARBA" id="ARBA00010617"/>
    </source>
</evidence>
<evidence type="ECO:0000256" key="9">
    <source>
        <dbReference type="ARBA" id="ARBA00022848"/>
    </source>
</evidence>
<evidence type="ECO:0000313" key="17">
    <source>
        <dbReference type="EMBL" id="OXU30595.1"/>
    </source>
</evidence>
<dbReference type="InterPro" id="IPR002401">
    <property type="entry name" value="Cyt_P450_E_grp-I"/>
</dbReference>
<evidence type="ECO:0000256" key="4">
    <source>
        <dbReference type="ARBA" id="ARBA00004406"/>
    </source>
</evidence>
<keyword evidence="7 14" id="KW-0479">Metal-binding</keyword>
<keyword evidence="6 14" id="KW-0349">Heme</keyword>
<evidence type="ECO:0000256" key="11">
    <source>
        <dbReference type="ARBA" id="ARBA00023004"/>
    </source>
</evidence>
<evidence type="ECO:0000256" key="2">
    <source>
        <dbReference type="ARBA" id="ARBA00003690"/>
    </source>
</evidence>
<dbReference type="AlphaFoldDB" id="A0A232FIT9"/>
<dbReference type="PANTHER" id="PTHR24291:SF189">
    <property type="entry name" value="CYTOCHROME P450 4C3-RELATED"/>
    <property type="match status" value="1"/>
</dbReference>
<dbReference type="STRING" id="543379.A0A232FIT9"/>
<gene>
    <name evidence="17" type="ORF">TSAR_016612</name>
</gene>
<evidence type="ECO:0000256" key="15">
    <source>
        <dbReference type="RuleBase" id="RU000461"/>
    </source>
</evidence>
<dbReference type="PRINTS" id="PR00463">
    <property type="entry name" value="EP450I"/>
</dbReference>
<keyword evidence="16" id="KW-1133">Transmembrane helix</keyword>
<keyword evidence="8" id="KW-0256">Endoplasmic reticulum</keyword>
<keyword evidence="11 14" id="KW-0408">Iron</keyword>
<protein>
    <recommendedName>
        <fullName evidence="19">Cytochrome P450</fullName>
    </recommendedName>
</protein>
<comment type="subcellular location">
    <subcellularLocation>
        <location evidence="4">Endoplasmic reticulum membrane</location>
        <topology evidence="4">Peripheral membrane protein</topology>
    </subcellularLocation>
    <subcellularLocation>
        <location evidence="3">Microsome membrane</location>
        <topology evidence="3">Peripheral membrane protein</topology>
    </subcellularLocation>
</comment>
<organism evidence="17 18">
    <name type="scientific">Trichomalopsis sarcophagae</name>
    <dbReference type="NCBI Taxonomy" id="543379"/>
    <lineage>
        <taxon>Eukaryota</taxon>
        <taxon>Metazoa</taxon>
        <taxon>Ecdysozoa</taxon>
        <taxon>Arthropoda</taxon>
        <taxon>Hexapoda</taxon>
        <taxon>Insecta</taxon>
        <taxon>Pterygota</taxon>
        <taxon>Neoptera</taxon>
        <taxon>Endopterygota</taxon>
        <taxon>Hymenoptera</taxon>
        <taxon>Apocrita</taxon>
        <taxon>Proctotrupomorpha</taxon>
        <taxon>Chalcidoidea</taxon>
        <taxon>Pteromalidae</taxon>
        <taxon>Pteromalinae</taxon>
        <taxon>Trichomalopsis</taxon>
    </lineage>
</organism>
<evidence type="ECO:0000256" key="1">
    <source>
        <dbReference type="ARBA" id="ARBA00001971"/>
    </source>
</evidence>
<evidence type="ECO:0000256" key="8">
    <source>
        <dbReference type="ARBA" id="ARBA00022824"/>
    </source>
</evidence>
<dbReference type="GO" id="GO:0005506">
    <property type="term" value="F:iron ion binding"/>
    <property type="evidence" value="ECO:0007669"/>
    <property type="project" value="InterPro"/>
</dbReference>
<dbReference type="OrthoDB" id="1470350at2759"/>
<evidence type="ECO:0000256" key="12">
    <source>
        <dbReference type="ARBA" id="ARBA00023033"/>
    </source>
</evidence>
<dbReference type="PRINTS" id="PR00385">
    <property type="entry name" value="P450"/>
</dbReference>
<proteinExistence type="inferred from homology"/>
<keyword evidence="10 15" id="KW-0560">Oxidoreductase</keyword>
<evidence type="ECO:0000313" key="18">
    <source>
        <dbReference type="Proteomes" id="UP000215335"/>
    </source>
</evidence>
<comment type="cofactor">
    <cofactor evidence="1 14">
        <name>heme</name>
        <dbReference type="ChEBI" id="CHEBI:30413"/>
    </cofactor>
</comment>
<dbReference type="InterPro" id="IPR036396">
    <property type="entry name" value="Cyt_P450_sf"/>
</dbReference>
<comment type="similarity">
    <text evidence="5 15">Belongs to the cytochrome P450 family.</text>
</comment>
<keyword evidence="18" id="KW-1185">Reference proteome</keyword>
<dbReference type="InterPro" id="IPR001128">
    <property type="entry name" value="Cyt_P450"/>
</dbReference>
<feature type="transmembrane region" description="Helical" evidence="16">
    <location>
        <begin position="20"/>
        <end position="45"/>
    </location>
</feature>
<comment type="caution">
    <text evidence="17">The sequence shown here is derived from an EMBL/GenBank/DDBJ whole genome shotgun (WGS) entry which is preliminary data.</text>
</comment>
<name>A0A232FIT9_9HYME</name>
<dbReference type="SUPFAM" id="SSF48264">
    <property type="entry name" value="Cytochrome P450"/>
    <property type="match status" value="1"/>
</dbReference>
<dbReference type="Proteomes" id="UP000215335">
    <property type="component" value="Unassembled WGS sequence"/>
</dbReference>
<dbReference type="PANTHER" id="PTHR24291">
    <property type="entry name" value="CYTOCHROME P450 FAMILY 4"/>
    <property type="match status" value="1"/>
</dbReference>
<evidence type="ECO:0000256" key="7">
    <source>
        <dbReference type="ARBA" id="ARBA00022723"/>
    </source>
</evidence>
<evidence type="ECO:0000256" key="16">
    <source>
        <dbReference type="SAM" id="Phobius"/>
    </source>
</evidence>
<evidence type="ECO:0000256" key="3">
    <source>
        <dbReference type="ARBA" id="ARBA00004174"/>
    </source>
</evidence>
<evidence type="ECO:0008006" key="19">
    <source>
        <dbReference type="Google" id="ProtNLM"/>
    </source>
</evidence>
<comment type="function">
    <text evidence="2">May be involved in the metabolism of insect hormones and in the breakdown of synthetic insecticides.</text>
</comment>
<keyword evidence="9" id="KW-0492">Microsome</keyword>
<dbReference type="GO" id="GO:0004497">
    <property type="term" value="F:monooxygenase activity"/>
    <property type="evidence" value="ECO:0007669"/>
    <property type="project" value="UniProtKB-KW"/>
</dbReference>
<dbReference type="GO" id="GO:0020037">
    <property type="term" value="F:heme binding"/>
    <property type="evidence" value="ECO:0007669"/>
    <property type="project" value="InterPro"/>
</dbReference>
<keyword evidence="12 15" id="KW-0503">Monooxygenase</keyword>
<dbReference type="InterPro" id="IPR050196">
    <property type="entry name" value="Cytochrome_P450_Monoox"/>
</dbReference>
<dbReference type="InterPro" id="IPR017972">
    <property type="entry name" value="Cyt_P450_CS"/>
</dbReference>
<feature type="binding site" description="axial binding residue" evidence="14">
    <location>
        <position position="496"/>
    </location>
    <ligand>
        <name>heme</name>
        <dbReference type="ChEBI" id="CHEBI:30413"/>
    </ligand>
    <ligandPart>
        <name>Fe</name>
        <dbReference type="ChEBI" id="CHEBI:18248"/>
    </ligandPart>
</feature>
<dbReference type="PROSITE" id="PS00086">
    <property type="entry name" value="CYTOCHROME_P450"/>
    <property type="match status" value="1"/>
</dbReference>
<evidence type="ECO:0000256" key="13">
    <source>
        <dbReference type="ARBA" id="ARBA00023136"/>
    </source>
</evidence>